<evidence type="ECO:0000256" key="1">
    <source>
        <dbReference type="SAM" id="Phobius"/>
    </source>
</evidence>
<keyword evidence="1" id="KW-1133">Transmembrane helix</keyword>
<dbReference type="EMBL" id="JAGQKY010000236">
    <property type="protein sequence ID" value="MCA9398006.1"/>
    <property type="molecule type" value="Genomic_DNA"/>
</dbReference>
<keyword evidence="1" id="KW-0812">Transmembrane</keyword>
<protein>
    <recommendedName>
        <fullName evidence="4">DUF2178 domain-containing protein</fullName>
    </recommendedName>
</protein>
<feature type="transmembrane region" description="Helical" evidence="1">
    <location>
        <begin position="37"/>
        <end position="55"/>
    </location>
</feature>
<dbReference type="AlphaFoldDB" id="A0A955RX69"/>
<evidence type="ECO:0008006" key="4">
    <source>
        <dbReference type="Google" id="ProtNLM"/>
    </source>
</evidence>
<feature type="transmembrane region" description="Helical" evidence="1">
    <location>
        <begin position="98"/>
        <end position="117"/>
    </location>
</feature>
<evidence type="ECO:0000313" key="3">
    <source>
        <dbReference type="Proteomes" id="UP000699691"/>
    </source>
</evidence>
<comment type="caution">
    <text evidence="2">The sequence shown here is derived from an EMBL/GenBank/DDBJ whole genome shotgun (WGS) entry which is preliminary data.</text>
</comment>
<dbReference type="Proteomes" id="UP000699691">
    <property type="component" value="Unassembled WGS sequence"/>
</dbReference>
<feature type="transmembrane region" description="Helical" evidence="1">
    <location>
        <begin position="76"/>
        <end position="92"/>
    </location>
</feature>
<name>A0A955RX69_UNCKA</name>
<keyword evidence="1" id="KW-0472">Membrane</keyword>
<gene>
    <name evidence="2" type="ORF">KC573_04205</name>
</gene>
<reference evidence="2" key="1">
    <citation type="submission" date="2020-04" db="EMBL/GenBank/DDBJ databases">
        <authorList>
            <person name="Zhang T."/>
        </authorList>
    </citation>
    <scope>NUCLEOTIDE SEQUENCE</scope>
    <source>
        <strain evidence="2">HKST-UBA02</strain>
    </source>
</reference>
<sequence length="122" mass="13656">MKLNNVSKELFPLIGILITLAVIANPMHILMPNNLETLAIILLIVFFLAFISLIWREKVLDERDEIHRLKAGRISFIVGSALLIIGITVQINDGSIDPWLLIALSGMVLSKIVSRIFSDKNH</sequence>
<feature type="transmembrane region" description="Helical" evidence="1">
    <location>
        <begin position="12"/>
        <end position="31"/>
    </location>
</feature>
<organism evidence="2 3">
    <name type="scientific">candidate division WWE3 bacterium</name>
    <dbReference type="NCBI Taxonomy" id="2053526"/>
    <lineage>
        <taxon>Bacteria</taxon>
        <taxon>Katanobacteria</taxon>
    </lineage>
</organism>
<evidence type="ECO:0000313" key="2">
    <source>
        <dbReference type="EMBL" id="MCA9398006.1"/>
    </source>
</evidence>
<accession>A0A955RX69</accession>
<reference evidence="2" key="2">
    <citation type="journal article" date="2021" name="Microbiome">
        <title>Successional dynamics and alternative stable states in a saline activated sludge microbial community over 9 years.</title>
        <authorList>
            <person name="Wang Y."/>
            <person name="Ye J."/>
            <person name="Ju F."/>
            <person name="Liu L."/>
            <person name="Boyd J.A."/>
            <person name="Deng Y."/>
            <person name="Parks D.H."/>
            <person name="Jiang X."/>
            <person name="Yin X."/>
            <person name="Woodcroft B.J."/>
            <person name="Tyson G.W."/>
            <person name="Hugenholtz P."/>
            <person name="Polz M.F."/>
            <person name="Zhang T."/>
        </authorList>
    </citation>
    <scope>NUCLEOTIDE SEQUENCE</scope>
    <source>
        <strain evidence="2">HKST-UBA02</strain>
    </source>
</reference>
<proteinExistence type="predicted"/>